<dbReference type="EMBL" id="VSIV01000094">
    <property type="protein sequence ID" value="TYB33869.1"/>
    <property type="molecule type" value="Genomic_DNA"/>
</dbReference>
<dbReference type="Proteomes" id="UP000323337">
    <property type="component" value="Unassembled WGS sequence"/>
</dbReference>
<dbReference type="SUPFAM" id="SSF54285">
    <property type="entry name" value="MoaD/ThiS"/>
    <property type="match status" value="1"/>
</dbReference>
<proteinExistence type="predicted"/>
<feature type="domain" description="Ubiquitin Mut7-C" evidence="1">
    <location>
        <begin position="2"/>
        <end position="71"/>
    </location>
</feature>
<organism evidence="2 3">
    <name type="scientific">Flexistipes sinusarabici</name>
    <dbReference type="NCBI Taxonomy" id="2352"/>
    <lineage>
        <taxon>Bacteria</taxon>
        <taxon>Pseudomonadati</taxon>
        <taxon>Deferribacterota</taxon>
        <taxon>Deferribacteres</taxon>
        <taxon>Deferribacterales</taxon>
        <taxon>Flexistipitaceae</taxon>
        <taxon>Flexistipes</taxon>
    </lineage>
</organism>
<dbReference type="RefSeq" id="WP_303700627.1">
    <property type="nucleotide sequence ID" value="NZ_VSIV01000094.1"/>
</dbReference>
<evidence type="ECO:0000313" key="2">
    <source>
        <dbReference type="EMBL" id="TYB33869.1"/>
    </source>
</evidence>
<accession>A0A5D0MS51</accession>
<dbReference type="AlphaFoldDB" id="A0A5D0MS51"/>
<dbReference type="Pfam" id="PF14451">
    <property type="entry name" value="Ub-Mut7C"/>
    <property type="match status" value="1"/>
</dbReference>
<comment type="caution">
    <text evidence="2">The sequence shown here is derived from an EMBL/GenBank/DDBJ whole genome shotgun (WGS) entry which is preliminary data.</text>
</comment>
<dbReference type="Gene3D" id="3.10.20.30">
    <property type="match status" value="1"/>
</dbReference>
<protein>
    <submittedName>
        <fullName evidence="2">Molybdenum cofactor biosynthesis protein MoaD</fullName>
    </submittedName>
</protein>
<evidence type="ECO:0000313" key="3">
    <source>
        <dbReference type="Proteomes" id="UP000323337"/>
    </source>
</evidence>
<sequence length="79" mass="8580">MITVKAYAGLSDYLTNKTGKYTAVFDNKNRNVSVSDILEYYEIPKKEAAIILINGRSCEPDSEVTDGDTLTLFSPVGGG</sequence>
<name>A0A5D0MS51_FLESI</name>
<reference evidence="2 3" key="1">
    <citation type="submission" date="2019-08" db="EMBL/GenBank/DDBJ databases">
        <title>Genomic characterization of a novel candidate phylum (ARYD3) from a high temperature, high salinity tertiary oil reservoir in north central Oklahoma, USA.</title>
        <authorList>
            <person name="Youssef N.H."/>
            <person name="Yadav A."/>
            <person name="Elshahed M.S."/>
        </authorList>
    </citation>
    <scope>NUCLEOTIDE SEQUENCE [LARGE SCALE GENOMIC DNA]</scope>
    <source>
        <strain evidence="2">ARYD1</strain>
    </source>
</reference>
<dbReference type="InterPro" id="IPR027798">
    <property type="entry name" value="Ub_Mut7C"/>
</dbReference>
<dbReference type="InterPro" id="IPR012675">
    <property type="entry name" value="Beta-grasp_dom_sf"/>
</dbReference>
<gene>
    <name evidence="2" type="ORF">FXF49_04060</name>
</gene>
<dbReference type="InterPro" id="IPR016155">
    <property type="entry name" value="Mopterin_synth/thiamin_S_b"/>
</dbReference>
<evidence type="ECO:0000259" key="1">
    <source>
        <dbReference type="Pfam" id="PF14451"/>
    </source>
</evidence>